<evidence type="ECO:0000256" key="4">
    <source>
        <dbReference type="ARBA" id="ARBA00032108"/>
    </source>
</evidence>
<feature type="domain" description="LysM" evidence="6">
    <location>
        <begin position="271"/>
        <end position="315"/>
    </location>
</feature>
<keyword evidence="7" id="KW-0326">Glycosidase</keyword>
<dbReference type="RefSeq" id="WP_076928878.1">
    <property type="nucleotide sequence ID" value="NZ_LT605205.1"/>
</dbReference>
<evidence type="ECO:0000256" key="2">
    <source>
        <dbReference type="ARBA" id="ARBA00022638"/>
    </source>
</evidence>
<protein>
    <recommendedName>
        <fullName evidence="4">Peptidoglycan hydrolase</fullName>
    </recommendedName>
</protein>
<evidence type="ECO:0000313" key="8">
    <source>
        <dbReference type="Proteomes" id="UP000187464"/>
    </source>
</evidence>
<evidence type="ECO:0000256" key="5">
    <source>
        <dbReference type="SAM" id="SignalP"/>
    </source>
</evidence>
<keyword evidence="5" id="KW-0732">Signal</keyword>
<dbReference type="InterPro" id="IPR036779">
    <property type="entry name" value="LysM_dom_sf"/>
</dbReference>
<dbReference type="InterPro" id="IPR002901">
    <property type="entry name" value="MGlyc_endo_b_GlcNAc-like_dom"/>
</dbReference>
<dbReference type="PANTHER" id="PTHR33308:SF9">
    <property type="entry name" value="PEPTIDOGLYCAN HYDROLASE FLGJ"/>
    <property type="match status" value="1"/>
</dbReference>
<dbReference type="GO" id="GO:0031640">
    <property type="term" value="P:killing of cells of another organism"/>
    <property type="evidence" value="ECO:0007669"/>
    <property type="project" value="UniProtKB-KW"/>
</dbReference>
<dbReference type="GO" id="GO:0016798">
    <property type="term" value="F:hydrolase activity, acting on glycosyl bonds"/>
    <property type="evidence" value="ECO:0007669"/>
    <property type="project" value="UniProtKB-KW"/>
</dbReference>
<dbReference type="STRING" id="1642647.PSM36_0701"/>
<dbReference type="EMBL" id="LT605205">
    <property type="protein sequence ID" value="SCD19529.1"/>
    <property type="molecule type" value="Genomic_DNA"/>
</dbReference>
<dbReference type="PROSITE" id="PS51782">
    <property type="entry name" value="LYSM"/>
    <property type="match status" value="1"/>
</dbReference>
<evidence type="ECO:0000313" key="7">
    <source>
        <dbReference type="EMBL" id="SCD19529.1"/>
    </source>
</evidence>
<evidence type="ECO:0000256" key="1">
    <source>
        <dbReference type="ARBA" id="ARBA00022529"/>
    </source>
</evidence>
<dbReference type="GO" id="GO:0042742">
    <property type="term" value="P:defense response to bacterium"/>
    <property type="evidence" value="ECO:0007669"/>
    <property type="project" value="UniProtKB-KW"/>
</dbReference>
<keyword evidence="1" id="KW-0929">Antimicrobial</keyword>
<gene>
    <name evidence="7" type="ORF">PSM36_0701</name>
</gene>
<accession>A0A1R3T063</accession>
<dbReference type="AlphaFoldDB" id="A0A1R3T063"/>
<dbReference type="PANTHER" id="PTHR33308">
    <property type="entry name" value="PEPTIDOGLYCAN HYDROLASE FLGJ"/>
    <property type="match status" value="1"/>
</dbReference>
<keyword evidence="3 7" id="KW-0378">Hydrolase</keyword>
<evidence type="ECO:0000256" key="3">
    <source>
        <dbReference type="ARBA" id="ARBA00022801"/>
    </source>
</evidence>
<keyword evidence="2" id="KW-0081">Bacteriolytic enzyme</keyword>
<feature type="chain" id="PRO_5013226798" description="Peptidoglycan hydrolase" evidence="5">
    <location>
        <begin position="26"/>
        <end position="316"/>
    </location>
</feature>
<proteinExistence type="predicted"/>
<dbReference type="Pfam" id="PF01476">
    <property type="entry name" value="LysM"/>
    <property type="match status" value="2"/>
</dbReference>
<evidence type="ECO:0000259" key="6">
    <source>
        <dbReference type="PROSITE" id="PS51782"/>
    </source>
</evidence>
<dbReference type="Gene3D" id="1.10.530.10">
    <property type="match status" value="1"/>
</dbReference>
<dbReference type="InterPro" id="IPR018392">
    <property type="entry name" value="LysM"/>
</dbReference>
<dbReference type="KEGG" id="psac:PSM36_0701"/>
<organism evidence="7 8">
    <name type="scientific">Proteiniphilum saccharofermentans</name>
    <dbReference type="NCBI Taxonomy" id="1642647"/>
    <lineage>
        <taxon>Bacteria</taxon>
        <taxon>Pseudomonadati</taxon>
        <taxon>Bacteroidota</taxon>
        <taxon>Bacteroidia</taxon>
        <taxon>Bacteroidales</taxon>
        <taxon>Dysgonomonadaceae</taxon>
        <taxon>Proteiniphilum</taxon>
    </lineage>
</organism>
<name>A0A1R3T063_9BACT</name>
<keyword evidence="8" id="KW-1185">Reference proteome</keyword>
<dbReference type="SMART" id="SM00047">
    <property type="entry name" value="LYZ2"/>
    <property type="match status" value="1"/>
</dbReference>
<dbReference type="Proteomes" id="UP000187464">
    <property type="component" value="Chromosome I"/>
</dbReference>
<dbReference type="InterPro" id="IPR051056">
    <property type="entry name" value="Glycosyl_Hydrolase_73"/>
</dbReference>
<dbReference type="SUPFAM" id="SSF54106">
    <property type="entry name" value="LysM domain"/>
    <property type="match status" value="1"/>
</dbReference>
<feature type="signal peptide" evidence="5">
    <location>
        <begin position="1"/>
        <end position="25"/>
    </location>
</feature>
<dbReference type="CDD" id="cd00118">
    <property type="entry name" value="LysM"/>
    <property type="match status" value="1"/>
</dbReference>
<sequence length="316" mass="37133">MQNLFRKYRYILPLFVVFSFLFAPAHHLSAQARVSTYENYIRKYSDLAIEHMEKYKIPASITLAQGILESGAGMSDLARRSNNHFGIKCHRGWDGGTVYAADDTPNDCFRKYRSVEDSYQDHSEFLAYGSRYKTLFDLSVTDYKGWARGLQKLGYATDRAYANKLIKLIEDYELYRFDDKKYRKGVSRKERDEQRKREVARVTWTHQPYITHGLVYVVAVDGDTFANIAREFGFKEKDLLKFNEVPEDFPLSEGDIVYFQKKKTRADKPYEFHTVQVGESMYSISQKYGIQLRNLYRLNKKSYEYIPEEGDVLKLR</sequence>
<dbReference type="SMART" id="SM00257">
    <property type="entry name" value="LysM"/>
    <property type="match status" value="1"/>
</dbReference>
<dbReference type="GO" id="GO:0004040">
    <property type="term" value="F:amidase activity"/>
    <property type="evidence" value="ECO:0007669"/>
    <property type="project" value="InterPro"/>
</dbReference>
<dbReference type="Pfam" id="PF01832">
    <property type="entry name" value="Glucosaminidase"/>
    <property type="match status" value="1"/>
</dbReference>
<dbReference type="Gene3D" id="3.10.350.10">
    <property type="entry name" value="LysM domain"/>
    <property type="match status" value="1"/>
</dbReference>
<reference evidence="7 8" key="1">
    <citation type="submission" date="2016-08" db="EMBL/GenBank/DDBJ databases">
        <authorList>
            <person name="Seilhamer J.J."/>
        </authorList>
    </citation>
    <scope>NUCLEOTIDE SEQUENCE [LARGE SCALE GENOMIC DNA]</scope>
    <source>
        <strain evidence="7">M3/6</strain>
    </source>
</reference>